<dbReference type="AlphaFoldDB" id="A0AAX6FQD5"/>
<name>A0AAX6FQD5_IRIPA</name>
<keyword evidence="3" id="KW-1185">Reference proteome</keyword>
<sequence length="67" mass="7414">MIDRTLASRKSLIFLGELVRSTETTSPTPSGRQICCDWLTMSSRSGCESRSSTAFMCLFEELDLCSA</sequence>
<dbReference type="EMBL" id="JANAVB010001800">
    <property type="protein sequence ID" value="KAJ6852294.1"/>
    <property type="molecule type" value="Genomic_DNA"/>
</dbReference>
<evidence type="ECO:0000313" key="1">
    <source>
        <dbReference type="EMBL" id="KAJ6818530.1"/>
    </source>
</evidence>
<accession>A0AAX6FQD5</accession>
<gene>
    <name evidence="2" type="ORF">M6B38_254975</name>
    <name evidence="1" type="ORF">M6B38_406340</name>
</gene>
<comment type="caution">
    <text evidence="1">The sequence shown here is derived from an EMBL/GenBank/DDBJ whole genome shotgun (WGS) entry which is preliminary data.</text>
</comment>
<evidence type="ECO:0000313" key="2">
    <source>
        <dbReference type="EMBL" id="KAJ6852294.1"/>
    </source>
</evidence>
<reference evidence="1" key="1">
    <citation type="journal article" date="2023" name="GigaByte">
        <title>Genome assembly of the bearded iris, Iris pallida Lam.</title>
        <authorList>
            <person name="Bruccoleri R.E."/>
            <person name="Oakeley E.J."/>
            <person name="Faust A.M.E."/>
            <person name="Altorfer M."/>
            <person name="Dessus-Babus S."/>
            <person name="Burckhardt D."/>
            <person name="Oertli M."/>
            <person name="Naumann U."/>
            <person name="Petersen F."/>
            <person name="Wong J."/>
        </authorList>
    </citation>
    <scope>NUCLEOTIDE SEQUENCE</scope>
    <source>
        <strain evidence="1">GSM-AAB239-AS_SAM_17_03QT</strain>
    </source>
</reference>
<reference evidence="1" key="2">
    <citation type="submission" date="2023-04" db="EMBL/GenBank/DDBJ databases">
        <authorList>
            <person name="Bruccoleri R.E."/>
            <person name="Oakeley E.J."/>
            <person name="Faust A.-M."/>
            <person name="Dessus-Babus S."/>
            <person name="Altorfer M."/>
            <person name="Burckhardt D."/>
            <person name="Oertli M."/>
            <person name="Naumann U."/>
            <person name="Petersen F."/>
            <person name="Wong J."/>
        </authorList>
    </citation>
    <scope>NUCLEOTIDE SEQUENCE</scope>
    <source>
        <strain evidence="1">GSM-AAB239-AS_SAM_17_03QT</strain>
        <tissue evidence="1">Leaf</tissue>
    </source>
</reference>
<evidence type="ECO:0000313" key="3">
    <source>
        <dbReference type="Proteomes" id="UP001140949"/>
    </source>
</evidence>
<organism evidence="1 3">
    <name type="scientific">Iris pallida</name>
    <name type="common">Sweet iris</name>
    <dbReference type="NCBI Taxonomy" id="29817"/>
    <lineage>
        <taxon>Eukaryota</taxon>
        <taxon>Viridiplantae</taxon>
        <taxon>Streptophyta</taxon>
        <taxon>Embryophyta</taxon>
        <taxon>Tracheophyta</taxon>
        <taxon>Spermatophyta</taxon>
        <taxon>Magnoliopsida</taxon>
        <taxon>Liliopsida</taxon>
        <taxon>Asparagales</taxon>
        <taxon>Iridaceae</taxon>
        <taxon>Iridoideae</taxon>
        <taxon>Irideae</taxon>
        <taxon>Iris</taxon>
    </lineage>
</organism>
<proteinExistence type="predicted"/>
<dbReference type="EMBL" id="JANAVB010027195">
    <property type="protein sequence ID" value="KAJ6818530.1"/>
    <property type="molecule type" value="Genomic_DNA"/>
</dbReference>
<protein>
    <submittedName>
        <fullName evidence="1">Uncharacterized protein</fullName>
    </submittedName>
</protein>
<dbReference type="Proteomes" id="UP001140949">
    <property type="component" value="Unassembled WGS sequence"/>
</dbReference>